<comment type="catalytic activity">
    <reaction evidence="7">
        <text>ITP + H2O = IMP + diphosphate + H(+)</text>
        <dbReference type="Rhea" id="RHEA:29399"/>
        <dbReference type="ChEBI" id="CHEBI:15377"/>
        <dbReference type="ChEBI" id="CHEBI:15378"/>
        <dbReference type="ChEBI" id="CHEBI:33019"/>
        <dbReference type="ChEBI" id="CHEBI:58053"/>
        <dbReference type="ChEBI" id="CHEBI:61402"/>
        <dbReference type="EC" id="3.6.1.66"/>
    </reaction>
</comment>
<dbReference type="InterPro" id="IPR020922">
    <property type="entry name" value="dITP/XTP_pyrophosphatase"/>
</dbReference>
<comment type="catalytic activity">
    <reaction evidence="7">
        <text>XTP + H2O = XMP + diphosphate + H(+)</text>
        <dbReference type="Rhea" id="RHEA:28610"/>
        <dbReference type="ChEBI" id="CHEBI:15377"/>
        <dbReference type="ChEBI" id="CHEBI:15378"/>
        <dbReference type="ChEBI" id="CHEBI:33019"/>
        <dbReference type="ChEBI" id="CHEBI:57464"/>
        <dbReference type="ChEBI" id="CHEBI:61314"/>
        <dbReference type="EC" id="3.6.1.66"/>
    </reaction>
</comment>
<comment type="catalytic activity">
    <reaction evidence="7">
        <text>dITP + H2O = dIMP + diphosphate + H(+)</text>
        <dbReference type="Rhea" id="RHEA:28342"/>
        <dbReference type="ChEBI" id="CHEBI:15377"/>
        <dbReference type="ChEBI" id="CHEBI:15378"/>
        <dbReference type="ChEBI" id="CHEBI:33019"/>
        <dbReference type="ChEBI" id="CHEBI:61194"/>
        <dbReference type="ChEBI" id="CHEBI:61382"/>
        <dbReference type="EC" id="3.6.1.66"/>
    </reaction>
</comment>
<dbReference type="CDD" id="cd00515">
    <property type="entry name" value="HAM1"/>
    <property type="match status" value="1"/>
</dbReference>
<evidence type="ECO:0000256" key="7">
    <source>
        <dbReference type="HAMAP-Rule" id="MF_01405"/>
    </source>
</evidence>
<comment type="caution">
    <text evidence="9">The sequence shown here is derived from an EMBL/GenBank/DDBJ whole genome shotgun (WGS) entry which is preliminary data.</text>
</comment>
<dbReference type="NCBIfam" id="TIGR00042">
    <property type="entry name" value="RdgB/HAM1 family non-canonical purine NTP pyrophosphatase"/>
    <property type="match status" value="1"/>
</dbReference>
<keyword evidence="6 7" id="KW-0546">Nucleotide metabolism</keyword>
<gene>
    <name evidence="9" type="primary">rdgB</name>
    <name evidence="9" type="ORF">OO013_04740</name>
</gene>
<dbReference type="Gene3D" id="3.90.950.10">
    <property type="match status" value="1"/>
</dbReference>
<dbReference type="Proteomes" id="UP001209885">
    <property type="component" value="Unassembled WGS sequence"/>
</dbReference>
<evidence type="ECO:0000256" key="4">
    <source>
        <dbReference type="ARBA" id="ARBA00022801"/>
    </source>
</evidence>
<keyword evidence="5 7" id="KW-0460">Magnesium</keyword>
<evidence type="ECO:0000256" key="2">
    <source>
        <dbReference type="ARBA" id="ARBA00022723"/>
    </source>
</evidence>
<dbReference type="EMBL" id="JAPFQN010000003">
    <property type="protein sequence ID" value="MCX2743158.1"/>
    <property type="molecule type" value="Genomic_DNA"/>
</dbReference>
<dbReference type="EC" id="3.6.1.66" evidence="7"/>
<feature type="active site" description="Proton acceptor" evidence="7">
    <location>
        <position position="69"/>
    </location>
</feature>
<organism evidence="9 10">
    <name type="scientific">Mangrovivirga halotolerans</name>
    <dbReference type="NCBI Taxonomy" id="2993936"/>
    <lineage>
        <taxon>Bacteria</taxon>
        <taxon>Pseudomonadati</taxon>
        <taxon>Bacteroidota</taxon>
        <taxon>Cytophagia</taxon>
        <taxon>Cytophagales</taxon>
        <taxon>Mangrovivirgaceae</taxon>
        <taxon>Mangrovivirga</taxon>
    </lineage>
</organism>
<comment type="function">
    <text evidence="7">Pyrophosphatase that catalyzes the hydrolysis of nucleoside triphosphates to their monophosphate derivatives, with a high preference for the non-canonical purine nucleotides XTP (xanthosine triphosphate), dITP (deoxyinosine triphosphate) and ITP. Seems to function as a house-cleaning enzyme that removes non-canonical purine nucleotides from the nucleotide pool, thus preventing their incorporation into DNA/RNA and avoiding chromosomal lesions.</text>
</comment>
<evidence type="ECO:0000256" key="1">
    <source>
        <dbReference type="ARBA" id="ARBA00008023"/>
    </source>
</evidence>
<dbReference type="InterPro" id="IPR002637">
    <property type="entry name" value="RdgB/HAM1"/>
</dbReference>
<proteinExistence type="inferred from homology"/>
<feature type="binding site" evidence="7">
    <location>
        <begin position="177"/>
        <end position="178"/>
    </location>
    <ligand>
        <name>substrate</name>
    </ligand>
</feature>
<comment type="cofactor">
    <cofactor evidence="7">
        <name>Mg(2+)</name>
        <dbReference type="ChEBI" id="CHEBI:18420"/>
    </cofactor>
    <text evidence="7">Binds 1 Mg(2+) ion per subunit.</text>
</comment>
<comment type="caution">
    <text evidence="7">Lacks conserved residue(s) required for the propagation of feature annotation.</text>
</comment>
<reference evidence="9 10" key="1">
    <citation type="submission" date="2022-11" db="EMBL/GenBank/DDBJ databases">
        <title>The characterization of three novel Bacteroidetes species and genomic analysis of their roles in tidal elemental geochemical cycles.</title>
        <authorList>
            <person name="Ma K."/>
        </authorList>
    </citation>
    <scope>NUCLEOTIDE SEQUENCE [LARGE SCALE GENOMIC DNA]</scope>
    <source>
        <strain evidence="9 10">M17</strain>
    </source>
</reference>
<keyword evidence="3 7" id="KW-0547">Nucleotide-binding</keyword>
<feature type="binding site" evidence="7">
    <location>
        <position position="69"/>
    </location>
    <ligand>
        <name>Mg(2+)</name>
        <dbReference type="ChEBI" id="CHEBI:18420"/>
    </ligand>
</feature>
<feature type="binding site" evidence="7">
    <location>
        <begin position="149"/>
        <end position="152"/>
    </location>
    <ligand>
        <name>substrate</name>
    </ligand>
</feature>
<keyword evidence="2 7" id="KW-0479">Metal-binding</keyword>
<dbReference type="RefSeq" id="WP_266055532.1">
    <property type="nucleotide sequence ID" value="NZ_JAPFQN010000003.1"/>
</dbReference>
<accession>A0ABT3RP88</accession>
<dbReference type="Pfam" id="PF01725">
    <property type="entry name" value="Ham1p_like"/>
    <property type="match status" value="1"/>
</dbReference>
<evidence type="ECO:0000313" key="10">
    <source>
        <dbReference type="Proteomes" id="UP001209885"/>
    </source>
</evidence>
<evidence type="ECO:0000256" key="3">
    <source>
        <dbReference type="ARBA" id="ARBA00022741"/>
    </source>
</evidence>
<dbReference type="PANTHER" id="PTHR11067:SF9">
    <property type="entry name" value="INOSINE TRIPHOSPHATE PYROPHOSPHATASE"/>
    <property type="match status" value="1"/>
</dbReference>
<evidence type="ECO:0000256" key="8">
    <source>
        <dbReference type="RuleBase" id="RU003781"/>
    </source>
</evidence>
<feature type="binding site" evidence="7">
    <location>
        <begin position="8"/>
        <end position="13"/>
    </location>
    <ligand>
        <name>substrate</name>
    </ligand>
</feature>
<feature type="binding site" evidence="7">
    <location>
        <position position="172"/>
    </location>
    <ligand>
        <name>substrate</name>
    </ligand>
</feature>
<feature type="binding site" evidence="7">
    <location>
        <position position="70"/>
    </location>
    <ligand>
        <name>substrate</name>
    </ligand>
</feature>
<dbReference type="SUPFAM" id="SSF52972">
    <property type="entry name" value="ITPase-like"/>
    <property type="match status" value="1"/>
</dbReference>
<dbReference type="HAMAP" id="MF_01405">
    <property type="entry name" value="Non_canon_purine_NTPase"/>
    <property type="match status" value="1"/>
</dbReference>
<comment type="similarity">
    <text evidence="1 7 8">Belongs to the HAM1 NTPase family.</text>
</comment>
<evidence type="ECO:0000256" key="5">
    <source>
        <dbReference type="ARBA" id="ARBA00022842"/>
    </source>
</evidence>
<dbReference type="InterPro" id="IPR029001">
    <property type="entry name" value="ITPase-like_fam"/>
</dbReference>
<evidence type="ECO:0000313" key="9">
    <source>
        <dbReference type="EMBL" id="MCX2743158.1"/>
    </source>
</evidence>
<keyword evidence="4 7" id="KW-0378">Hydrolase</keyword>
<name>A0ABT3RP88_9BACT</name>
<dbReference type="PANTHER" id="PTHR11067">
    <property type="entry name" value="INOSINE TRIPHOSPHATE PYROPHOSPHATASE/HAM1 PROTEIN"/>
    <property type="match status" value="1"/>
</dbReference>
<protein>
    <recommendedName>
        <fullName evidence="7">dITP/XTP pyrophosphatase</fullName>
        <ecNumber evidence="7">3.6.1.66</ecNumber>
    </recommendedName>
    <alternativeName>
        <fullName evidence="7">Non-canonical purine NTP pyrophosphatase</fullName>
    </alternativeName>
    <alternativeName>
        <fullName evidence="7">Non-standard purine NTP pyrophosphatase</fullName>
    </alternativeName>
    <alternativeName>
        <fullName evidence="7">Nucleoside-triphosphate diphosphatase</fullName>
    </alternativeName>
    <alternativeName>
        <fullName evidence="7">Nucleoside-triphosphate pyrophosphatase</fullName>
        <shortName evidence="7">NTPase</shortName>
    </alternativeName>
</protein>
<comment type="subunit">
    <text evidence="7">Homodimer.</text>
</comment>
<evidence type="ECO:0000256" key="6">
    <source>
        <dbReference type="ARBA" id="ARBA00023080"/>
    </source>
</evidence>
<keyword evidence="10" id="KW-1185">Reference proteome</keyword>
<sequence>MLKICFATNNKNKVKEVQALLGDRFNLLTLNEAGIHHELREDYDTLEANSRQKAEQVYQEVSIPVFADDTGLEVDALDGAPGVYSARYAGEQKSDSDNIQKLLSELQGETNRKARFRTVITLLIDGREIQFEGIVNGSITESESGKEGFGYDPVFIPEGKNETFAEMSGEEKNKISHRGKAVNKLVDYLRSI</sequence>